<feature type="chain" id="PRO_5032759263" description="Lipoprotein" evidence="1">
    <location>
        <begin position="22"/>
        <end position="182"/>
    </location>
</feature>
<reference evidence="3" key="1">
    <citation type="submission" date="2020-01" db="EMBL/GenBank/DDBJ databases">
        <title>'Steroidobacter agaridevorans' sp. nov., agar-degrading bacteria isolated from rhizosphere soils.</title>
        <authorList>
            <person name="Ikenaga M."/>
            <person name="Kataoka M."/>
            <person name="Murouchi A."/>
            <person name="Katsuragi S."/>
            <person name="Sakai M."/>
        </authorList>
    </citation>
    <scope>NUCLEOTIDE SEQUENCE [LARGE SCALE GENOMIC DNA]</scope>
    <source>
        <strain evidence="3">YU21-B</strain>
    </source>
</reference>
<name>A0A829Y541_9GAMM</name>
<evidence type="ECO:0008006" key="4">
    <source>
        <dbReference type="Google" id="ProtNLM"/>
    </source>
</evidence>
<evidence type="ECO:0000313" key="3">
    <source>
        <dbReference type="Proteomes" id="UP000445000"/>
    </source>
</evidence>
<evidence type="ECO:0000256" key="1">
    <source>
        <dbReference type="SAM" id="SignalP"/>
    </source>
</evidence>
<comment type="caution">
    <text evidence="2">The sequence shown here is derived from an EMBL/GenBank/DDBJ whole genome shotgun (WGS) entry which is preliminary data.</text>
</comment>
<sequence>MKRATLLIASLCATSMTDAIAGTRAGRPMNIHRVTEMNLEIWTEHDPEWETRLKQSPNSLTFTAETPALTYPPTHMSWTIAPVLQFEPDELEAAAHGVLQQMAIRYRTQPPEQISPSQYGDLIGYETTFQAEAQNIPVDVRVFCGHREGRPMVVMQAVTLKGKLRHVAEHIRRSWTHLRYLD</sequence>
<dbReference type="EMBL" id="BLJN01000001">
    <property type="protein sequence ID" value="GFE78307.1"/>
    <property type="molecule type" value="Genomic_DNA"/>
</dbReference>
<dbReference type="AlphaFoldDB" id="A0A829Y541"/>
<feature type="signal peptide" evidence="1">
    <location>
        <begin position="1"/>
        <end position="21"/>
    </location>
</feature>
<gene>
    <name evidence="2" type="ORF">GCM10011487_03070</name>
</gene>
<keyword evidence="1" id="KW-0732">Signal</keyword>
<proteinExistence type="predicted"/>
<protein>
    <recommendedName>
        <fullName evidence="4">Lipoprotein</fullName>
    </recommendedName>
</protein>
<evidence type="ECO:0000313" key="2">
    <source>
        <dbReference type="EMBL" id="GFE78307.1"/>
    </source>
</evidence>
<dbReference type="Proteomes" id="UP000445000">
    <property type="component" value="Unassembled WGS sequence"/>
</dbReference>
<keyword evidence="3" id="KW-1185">Reference proteome</keyword>
<organism evidence="2 3">
    <name type="scientific">Steroidobacter agaridevorans</name>
    <dbReference type="NCBI Taxonomy" id="2695856"/>
    <lineage>
        <taxon>Bacteria</taxon>
        <taxon>Pseudomonadati</taxon>
        <taxon>Pseudomonadota</taxon>
        <taxon>Gammaproteobacteria</taxon>
        <taxon>Steroidobacterales</taxon>
        <taxon>Steroidobacteraceae</taxon>
        <taxon>Steroidobacter</taxon>
    </lineage>
</organism>
<dbReference type="RefSeq" id="WP_161810225.1">
    <property type="nucleotide sequence ID" value="NZ_BLJO01000006.1"/>
</dbReference>
<accession>A0A829Y541</accession>